<reference evidence="2 3" key="1">
    <citation type="journal article" date="2015" name="Nat. Commun.">
        <title>Outbred genome sequencing and CRISPR/Cas9 gene editing in butterflies.</title>
        <authorList>
            <person name="Li X."/>
            <person name="Fan D."/>
            <person name="Zhang W."/>
            <person name="Liu G."/>
            <person name="Zhang L."/>
            <person name="Zhao L."/>
            <person name="Fang X."/>
            <person name="Chen L."/>
            <person name="Dong Y."/>
            <person name="Chen Y."/>
            <person name="Ding Y."/>
            <person name="Zhao R."/>
            <person name="Feng M."/>
            <person name="Zhu Y."/>
            <person name="Feng Y."/>
            <person name="Jiang X."/>
            <person name="Zhu D."/>
            <person name="Xiang H."/>
            <person name="Feng X."/>
            <person name="Li S."/>
            <person name="Wang J."/>
            <person name="Zhang G."/>
            <person name="Kronforst M.R."/>
            <person name="Wang W."/>
        </authorList>
    </citation>
    <scope>NUCLEOTIDE SEQUENCE [LARGE SCALE GENOMIC DNA]</scope>
    <source>
        <strain evidence="2">Ya'a_city_454_Pm</strain>
        <tissue evidence="2">Whole body</tissue>
    </source>
</reference>
<feature type="compositionally biased region" description="Polar residues" evidence="1">
    <location>
        <begin position="1"/>
        <end position="20"/>
    </location>
</feature>
<organism evidence="2 3">
    <name type="scientific">Papilio machaon</name>
    <name type="common">Old World swallowtail butterfly</name>
    <dbReference type="NCBI Taxonomy" id="76193"/>
    <lineage>
        <taxon>Eukaryota</taxon>
        <taxon>Metazoa</taxon>
        <taxon>Ecdysozoa</taxon>
        <taxon>Arthropoda</taxon>
        <taxon>Hexapoda</taxon>
        <taxon>Insecta</taxon>
        <taxon>Pterygota</taxon>
        <taxon>Neoptera</taxon>
        <taxon>Endopterygota</taxon>
        <taxon>Lepidoptera</taxon>
        <taxon>Glossata</taxon>
        <taxon>Ditrysia</taxon>
        <taxon>Papilionoidea</taxon>
        <taxon>Papilionidae</taxon>
        <taxon>Papilioninae</taxon>
        <taxon>Papilio</taxon>
    </lineage>
</organism>
<proteinExistence type="predicted"/>
<feature type="region of interest" description="Disordered" evidence="1">
    <location>
        <begin position="1"/>
        <end position="36"/>
    </location>
</feature>
<dbReference type="AlphaFoldDB" id="A0A0N0PF10"/>
<feature type="compositionally biased region" description="Basic and acidic residues" evidence="1">
    <location>
        <begin position="21"/>
        <end position="36"/>
    </location>
</feature>
<protein>
    <submittedName>
        <fullName evidence="2">Uncharacterized protein</fullName>
    </submittedName>
</protein>
<name>A0A0N0PF10_PAPMA</name>
<gene>
    <name evidence="2" type="ORF">RR48_01785</name>
</gene>
<dbReference type="InParanoid" id="A0A0N0PF10"/>
<dbReference type="EMBL" id="KQ459736">
    <property type="protein sequence ID" value="KPJ20217.1"/>
    <property type="molecule type" value="Genomic_DNA"/>
</dbReference>
<evidence type="ECO:0000256" key="1">
    <source>
        <dbReference type="SAM" id="MobiDB-lite"/>
    </source>
</evidence>
<evidence type="ECO:0000313" key="2">
    <source>
        <dbReference type="EMBL" id="KPJ20217.1"/>
    </source>
</evidence>
<evidence type="ECO:0000313" key="3">
    <source>
        <dbReference type="Proteomes" id="UP000053240"/>
    </source>
</evidence>
<accession>A0A0N0PF10</accession>
<dbReference type="Proteomes" id="UP000053240">
    <property type="component" value="Unassembled WGS sequence"/>
</dbReference>
<keyword evidence="3" id="KW-1185">Reference proteome</keyword>
<sequence>MVTMNSSEKVGQKAIQQGPSRESKCVKEDKDIHKEKEKKEVAIANLPPNVQALMSTIPSPEESPNYLIYKKVMFCFNTSTQS</sequence>